<evidence type="ECO:0000313" key="1">
    <source>
        <dbReference type="EMBL" id="GFH61596.1"/>
    </source>
</evidence>
<dbReference type="AlphaFoldDB" id="A0AAD3DE37"/>
<name>A0AAD3DE37_9STRA</name>
<protein>
    <submittedName>
        <fullName evidence="1">Uncharacterized protein</fullName>
    </submittedName>
</protein>
<organism evidence="1 2">
    <name type="scientific">Chaetoceros tenuissimus</name>
    <dbReference type="NCBI Taxonomy" id="426638"/>
    <lineage>
        <taxon>Eukaryota</taxon>
        <taxon>Sar</taxon>
        <taxon>Stramenopiles</taxon>
        <taxon>Ochrophyta</taxon>
        <taxon>Bacillariophyta</taxon>
        <taxon>Coscinodiscophyceae</taxon>
        <taxon>Chaetocerotophycidae</taxon>
        <taxon>Chaetocerotales</taxon>
        <taxon>Chaetocerotaceae</taxon>
        <taxon>Chaetoceros</taxon>
    </lineage>
</organism>
<comment type="caution">
    <text evidence="1">The sequence shown here is derived from an EMBL/GenBank/DDBJ whole genome shotgun (WGS) entry which is preliminary data.</text>
</comment>
<reference evidence="1 2" key="1">
    <citation type="journal article" date="2021" name="Sci. Rep.">
        <title>The genome of the diatom Chaetoceros tenuissimus carries an ancient integrated fragment of an extant virus.</title>
        <authorList>
            <person name="Hongo Y."/>
            <person name="Kimura K."/>
            <person name="Takaki Y."/>
            <person name="Yoshida Y."/>
            <person name="Baba S."/>
            <person name="Kobayashi G."/>
            <person name="Nagasaki K."/>
            <person name="Hano T."/>
            <person name="Tomaru Y."/>
        </authorList>
    </citation>
    <scope>NUCLEOTIDE SEQUENCE [LARGE SCALE GENOMIC DNA]</scope>
    <source>
        <strain evidence="1 2">NIES-3715</strain>
    </source>
</reference>
<sequence length="503" mass="56406">MTVSKKKTAKILIIAFLLLCVGYIYNEDSKLSRFLSSKENEEEVTASSECQGWCIPHSDPWDMKCTFKHCNGCSQCFEQDQQDLMTSAKEDGTPLKIDFYGGSISAGYDFLDHKNKRFSALVGKALGVETSNLAIPAAGVSQHLLCGIDPADIIISEYRINESDTSNLDAWYELLAQRAKHVIILDLWSWLTPPSTYSATIAAYERLKDKSKFSVINLSEQDKNVWPCLVPSFYNYTSPNPLSGAYIPKECYAFAEGKECTSEMAQQAIADRTGTKEMKTLRSSCGTPHPRAMQHGQPPYHQYIAEQIVHHLKNVVFPKMITEESFSNANSVILRQEEEQSSVCFGEWGKADQIEERKLPALVLENHGFEMSSPFSGREDKVTLNSNDVSSSVVLGCQGQYQHIKIAWVMHSWTNETVSFSVQSLVEGAEDEKRFQSVMQSTAPSPFRLLKFSPTTWKPPVKITLLQKESDFARLEIAKVLCADATTTKVRHLLTEVTKITVD</sequence>
<gene>
    <name evidence="1" type="ORF">CTEN210_18072</name>
</gene>
<dbReference type="Proteomes" id="UP001054902">
    <property type="component" value="Unassembled WGS sequence"/>
</dbReference>
<dbReference type="SUPFAM" id="SSF52266">
    <property type="entry name" value="SGNH hydrolase"/>
    <property type="match status" value="1"/>
</dbReference>
<proteinExistence type="predicted"/>
<accession>A0AAD3DE37</accession>
<evidence type="ECO:0000313" key="2">
    <source>
        <dbReference type="Proteomes" id="UP001054902"/>
    </source>
</evidence>
<dbReference type="EMBL" id="BLLK01000074">
    <property type="protein sequence ID" value="GFH61596.1"/>
    <property type="molecule type" value="Genomic_DNA"/>
</dbReference>
<keyword evidence="2" id="KW-1185">Reference proteome</keyword>